<accession>A0ABT9EDR8</accession>
<evidence type="ECO:0000313" key="2">
    <source>
        <dbReference type="Proteomes" id="UP001243009"/>
    </source>
</evidence>
<sequence>MMKALHDGENVSSARAAAVTAMERLRAGMIAAVNSACDDARTLLVQRTVNMDKADKLIGLSFRPTTPVNEALNAATAALRKMRE</sequence>
<protein>
    <submittedName>
        <fullName evidence="1">Uncharacterized protein</fullName>
    </submittedName>
</protein>
<comment type="caution">
    <text evidence="1">The sequence shown here is derived from an EMBL/GenBank/DDBJ whole genome shotgun (WGS) entry which is preliminary data.</text>
</comment>
<dbReference type="RefSeq" id="WP_305109060.1">
    <property type="nucleotide sequence ID" value="NZ_JAUTWS010000188.1"/>
</dbReference>
<dbReference type="EMBL" id="JAUTWS010000188">
    <property type="protein sequence ID" value="MDO9714221.1"/>
    <property type="molecule type" value="Genomic_DNA"/>
</dbReference>
<dbReference type="Proteomes" id="UP001243009">
    <property type="component" value="Unassembled WGS sequence"/>
</dbReference>
<keyword evidence="2" id="KW-1185">Reference proteome</keyword>
<proteinExistence type="predicted"/>
<gene>
    <name evidence="1" type="ORF">Q7A36_38370</name>
</gene>
<organism evidence="1 2">
    <name type="scientific">Paracraurococcus lichenis</name>
    <dbReference type="NCBI Taxonomy" id="3064888"/>
    <lineage>
        <taxon>Bacteria</taxon>
        <taxon>Pseudomonadati</taxon>
        <taxon>Pseudomonadota</taxon>
        <taxon>Alphaproteobacteria</taxon>
        <taxon>Acetobacterales</taxon>
        <taxon>Roseomonadaceae</taxon>
        <taxon>Paracraurococcus</taxon>
    </lineage>
</organism>
<reference evidence="1 2" key="1">
    <citation type="submission" date="2023-08" db="EMBL/GenBank/DDBJ databases">
        <title>The draft genome sequence of Paracraurococcus sp. LOR1-02.</title>
        <authorList>
            <person name="Kingkaew E."/>
            <person name="Tanasupawat S."/>
        </authorList>
    </citation>
    <scope>NUCLEOTIDE SEQUENCE [LARGE SCALE GENOMIC DNA]</scope>
    <source>
        <strain evidence="1 2">LOR1-02</strain>
    </source>
</reference>
<name>A0ABT9EDR8_9PROT</name>
<evidence type="ECO:0000313" key="1">
    <source>
        <dbReference type="EMBL" id="MDO9714221.1"/>
    </source>
</evidence>